<sequence>MDHSMSTAMLRGVPEFRYLNADNVARYRAVMRFFYQEYQRLRYWLRVEEVFEGVKQWGILEDYTVEQCQADLEQLKDWRNLASRHDGGRAQTVEEYMRKKSQYVLTPYSIEIERMLQTLETIKGYGGSLETTYLDTIAECLVAVRESGGFFKEGEAAICWEKLYQAFKTMHENAADFIASMHSIQAEQMMATEAFLLMKDKLTDYLQHFIKGLQKKAYQIEGHLSKISPIVAETFVEHVVKDEMRKPRLEDSFSSEEMANSLQQGWQNLRRWFLVEGNEQSELVLLERATKETIAKVVRCAVRLQERKRAGISRKKELEYVAQWFDRLDSLNDAHCLAAYVFGLFPSRHLQGEDERTTDLADISMWNEVPKIRPVRSRSRKRLSRSEAEPVRQSGSRKQAARAVIERQLQEEREFVQRMAEKQQVRISELGIVDAKTRLRLLQWIGRCMGNGSRSFVTAEGIKVRLQLAQSDEMTTLVCEDGKLDMPDYTLSFDVPYKEETVHG</sequence>
<feature type="region of interest" description="Disordered" evidence="1">
    <location>
        <begin position="377"/>
        <end position="397"/>
    </location>
</feature>
<dbReference type="RefSeq" id="WP_251872199.1">
    <property type="nucleotide sequence ID" value="NZ_CP098755.1"/>
</dbReference>
<reference evidence="2" key="1">
    <citation type="submission" date="2022-06" db="EMBL/GenBank/DDBJ databases">
        <title>Genome sequencing of Brevibacillus sp. BB3-R1.</title>
        <authorList>
            <person name="Heo J."/>
            <person name="Lee D."/>
            <person name="Won M."/>
            <person name="Han B.-H."/>
            <person name="Hong S.-B."/>
            <person name="Kwon S.-W."/>
        </authorList>
    </citation>
    <scope>NUCLEOTIDE SEQUENCE</scope>
    <source>
        <strain evidence="2">BB3-R1</strain>
    </source>
</reference>
<proteinExistence type="predicted"/>
<dbReference type="EMBL" id="CP098755">
    <property type="protein sequence ID" value="USG65092.1"/>
    <property type="molecule type" value="Genomic_DNA"/>
</dbReference>
<dbReference type="Proteomes" id="UP001056500">
    <property type="component" value="Chromosome"/>
</dbReference>
<name>A0ABY4WDF2_9BACL</name>
<evidence type="ECO:0000313" key="3">
    <source>
        <dbReference type="Proteomes" id="UP001056500"/>
    </source>
</evidence>
<evidence type="ECO:0000313" key="2">
    <source>
        <dbReference type="EMBL" id="USG65092.1"/>
    </source>
</evidence>
<evidence type="ECO:0000256" key="1">
    <source>
        <dbReference type="SAM" id="MobiDB-lite"/>
    </source>
</evidence>
<gene>
    <name evidence="2" type="ORF">NDK47_23705</name>
</gene>
<protein>
    <submittedName>
        <fullName evidence="2">TIGR02677 family protein</fullName>
    </submittedName>
</protein>
<organism evidence="2 3">
    <name type="scientific">Brevibacillus ruminantium</name>
    <dbReference type="NCBI Taxonomy" id="2950604"/>
    <lineage>
        <taxon>Bacteria</taxon>
        <taxon>Bacillati</taxon>
        <taxon>Bacillota</taxon>
        <taxon>Bacilli</taxon>
        <taxon>Bacillales</taxon>
        <taxon>Paenibacillaceae</taxon>
        <taxon>Brevibacillus</taxon>
    </lineage>
</organism>
<keyword evidence="3" id="KW-1185">Reference proteome</keyword>
<dbReference type="NCBIfam" id="TIGR02677">
    <property type="entry name" value="TIGR02677 family protein"/>
    <property type="match status" value="1"/>
</dbReference>
<dbReference type="InterPro" id="IPR013493">
    <property type="entry name" value="CHP02677"/>
</dbReference>
<dbReference type="Pfam" id="PF09660">
    <property type="entry name" value="DUF2397"/>
    <property type="match status" value="1"/>
</dbReference>
<accession>A0ABY4WDF2</accession>